<proteinExistence type="predicted"/>
<keyword evidence="3" id="KW-1185">Reference proteome</keyword>
<reference evidence="2 3" key="1">
    <citation type="journal article" date="2013" name="PLoS ONE">
        <title>Predicting the Proteins of Angomonas deanei, Strigomonas culicis and Their Respective Endosymbionts Reveals New Aspects of the Trypanosomatidae Family.</title>
        <authorList>
            <person name="Motta M.C."/>
            <person name="Martins A.C."/>
            <person name="de Souza S.S."/>
            <person name="Catta-Preta C.M."/>
            <person name="Silva R."/>
            <person name="Klein C.C."/>
            <person name="de Almeida L.G."/>
            <person name="de Lima Cunha O."/>
            <person name="Ciapina L.P."/>
            <person name="Brocchi M."/>
            <person name="Colabardini A.C."/>
            <person name="de Araujo Lima B."/>
            <person name="Machado C.R."/>
            <person name="de Almeida Soares C.M."/>
            <person name="Probst C.M."/>
            <person name="de Menezes C.B."/>
            <person name="Thompson C.E."/>
            <person name="Bartholomeu D.C."/>
            <person name="Gradia D.F."/>
            <person name="Pavoni D.P."/>
            <person name="Grisard E.C."/>
            <person name="Fantinatti-Garboggini F."/>
            <person name="Marchini F.K."/>
            <person name="Rodrigues-Luiz G.F."/>
            <person name="Wagner G."/>
            <person name="Goldman G.H."/>
            <person name="Fietto J.L."/>
            <person name="Elias M.C."/>
            <person name="Goldman M.H."/>
            <person name="Sagot M.F."/>
            <person name="Pereira M."/>
            <person name="Stoco P.H."/>
            <person name="de Mendonca-Neto R.P."/>
            <person name="Teixeira S.M."/>
            <person name="Maciel T.E."/>
            <person name="de Oliveira Mendes T.A."/>
            <person name="Urmenyi T.P."/>
            <person name="de Souza W."/>
            <person name="Schenkman S."/>
            <person name="de Vasconcelos A.T."/>
        </authorList>
    </citation>
    <scope>NUCLEOTIDE SEQUENCE [LARGE SCALE GENOMIC DNA]</scope>
</reference>
<dbReference type="Proteomes" id="UP000015354">
    <property type="component" value="Unassembled WGS sequence"/>
</dbReference>
<organism evidence="2 3">
    <name type="scientific">Strigomonas culicis</name>
    <dbReference type="NCBI Taxonomy" id="28005"/>
    <lineage>
        <taxon>Eukaryota</taxon>
        <taxon>Discoba</taxon>
        <taxon>Euglenozoa</taxon>
        <taxon>Kinetoplastea</taxon>
        <taxon>Metakinetoplastina</taxon>
        <taxon>Trypanosomatida</taxon>
        <taxon>Trypanosomatidae</taxon>
        <taxon>Strigomonadinae</taxon>
        <taxon>Strigomonas</taxon>
    </lineage>
</organism>
<protein>
    <submittedName>
        <fullName evidence="2">Uncharacterized protein</fullName>
    </submittedName>
</protein>
<evidence type="ECO:0000256" key="1">
    <source>
        <dbReference type="SAM" id="MobiDB-lite"/>
    </source>
</evidence>
<feature type="compositionally biased region" description="Polar residues" evidence="1">
    <location>
        <begin position="1"/>
        <end position="23"/>
    </location>
</feature>
<dbReference type="AlphaFoldDB" id="S9TPU0"/>
<evidence type="ECO:0000313" key="2">
    <source>
        <dbReference type="EMBL" id="EPY18488.1"/>
    </source>
</evidence>
<accession>S9TPU0</accession>
<evidence type="ECO:0000313" key="3">
    <source>
        <dbReference type="Proteomes" id="UP000015354"/>
    </source>
</evidence>
<feature type="region of interest" description="Disordered" evidence="1">
    <location>
        <begin position="66"/>
        <end position="150"/>
    </location>
</feature>
<sequence length="150" mass="15696">MRAIPATSSHGVTHSPTRGNSSNDSHKCASARPAKRPCPSSAPPVMCGPPPLVDLARVAVPRRWYRAGPAPDGLACRTASSDRSRTTANSSNTRSTVPGEREQDSSALEESDEEATDDEAGALLVRTGTAARNPLTAPPTSPSGWTPHYP</sequence>
<name>S9TPU0_9TRYP</name>
<feature type="compositionally biased region" description="Acidic residues" evidence="1">
    <location>
        <begin position="107"/>
        <end position="120"/>
    </location>
</feature>
<feature type="compositionally biased region" description="Pro residues" evidence="1">
    <location>
        <begin position="40"/>
        <end position="52"/>
    </location>
</feature>
<gene>
    <name evidence="2" type="ORF">STCU_09933</name>
</gene>
<dbReference type="EMBL" id="ATMH01009910">
    <property type="protein sequence ID" value="EPY18488.1"/>
    <property type="molecule type" value="Genomic_DNA"/>
</dbReference>
<feature type="compositionally biased region" description="Low complexity" evidence="1">
    <location>
        <begin position="86"/>
        <end position="96"/>
    </location>
</feature>
<feature type="region of interest" description="Disordered" evidence="1">
    <location>
        <begin position="1"/>
        <end position="52"/>
    </location>
</feature>
<comment type="caution">
    <text evidence="2">The sequence shown here is derived from an EMBL/GenBank/DDBJ whole genome shotgun (WGS) entry which is preliminary data.</text>
</comment>